<dbReference type="PROSITE" id="PS50113">
    <property type="entry name" value="PAC"/>
    <property type="match status" value="1"/>
</dbReference>
<keyword evidence="6" id="KW-1185">Reference proteome</keyword>
<evidence type="ECO:0000313" key="6">
    <source>
        <dbReference type="Proteomes" id="UP000622552"/>
    </source>
</evidence>
<gene>
    <name evidence="5" type="ORF">IW245_001258</name>
</gene>
<dbReference type="InterPro" id="IPR035965">
    <property type="entry name" value="PAS-like_dom_sf"/>
</dbReference>
<dbReference type="InterPro" id="IPR029016">
    <property type="entry name" value="GAF-like_dom_sf"/>
</dbReference>
<dbReference type="Gene3D" id="3.30.450.40">
    <property type="match status" value="1"/>
</dbReference>
<dbReference type="InterPro" id="IPR036457">
    <property type="entry name" value="PPM-type-like_dom_sf"/>
</dbReference>
<dbReference type="InterPro" id="IPR001932">
    <property type="entry name" value="PPM-type_phosphatase-like_dom"/>
</dbReference>
<dbReference type="AlphaFoldDB" id="A0A8J7KGL7"/>
<dbReference type="Gene3D" id="3.30.450.20">
    <property type="entry name" value="PAS domain"/>
    <property type="match status" value="2"/>
</dbReference>
<dbReference type="SMART" id="SM01012">
    <property type="entry name" value="ANTAR"/>
    <property type="match status" value="1"/>
</dbReference>
<keyword evidence="1" id="KW-0378">Hydrolase</keyword>
<evidence type="ECO:0000256" key="2">
    <source>
        <dbReference type="SAM" id="Coils"/>
    </source>
</evidence>
<comment type="caution">
    <text evidence="5">The sequence shown here is derived from an EMBL/GenBank/DDBJ whole genome shotgun (WGS) entry which is preliminary data.</text>
</comment>
<name>A0A8J7KGL7_9ACTN</name>
<dbReference type="RefSeq" id="WP_197002225.1">
    <property type="nucleotide sequence ID" value="NZ_BONS01000004.1"/>
</dbReference>
<dbReference type="SUPFAM" id="SSF55781">
    <property type="entry name" value="GAF domain-like"/>
    <property type="match status" value="1"/>
</dbReference>
<keyword evidence="2" id="KW-0175">Coiled coil</keyword>
<reference evidence="5" key="1">
    <citation type="submission" date="2020-11" db="EMBL/GenBank/DDBJ databases">
        <title>Sequencing the genomes of 1000 actinobacteria strains.</title>
        <authorList>
            <person name="Klenk H.-P."/>
        </authorList>
    </citation>
    <scope>NUCLEOTIDE SEQUENCE</scope>
    <source>
        <strain evidence="5">DSM 45356</strain>
    </source>
</reference>
<feature type="domain" description="PAC" evidence="3">
    <location>
        <begin position="486"/>
        <end position="539"/>
    </location>
</feature>
<dbReference type="GO" id="GO:0003723">
    <property type="term" value="F:RNA binding"/>
    <property type="evidence" value="ECO:0007669"/>
    <property type="project" value="InterPro"/>
</dbReference>
<dbReference type="Gene3D" id="3.60.40.10">
    <property type="entry name" value="PPM-type phosphatase domain"/>
    <property type="match status" value="1"/>
</dbReference>
<dbReference type="Gene3D" id="2.10.70.100">
    <property type="match status" value="1"/>
</dbReference>
<dbReference type="InterPro" id="IPR005561">
    <property type="entry name" value="ANTAR"/>
</dbReference>
<accession>A0A8J7KGL7</accession>
<dbReference type="EMBL" id="JADOUF010000001">
    <property type="protein sequence ID" value="MBG6135064.1"/>
    <property type="molecule type" value="Genomic_DNA"/>
</dbReference>
<dbReference type="Pfam" id="PF07228">
    <property type="entry name" value="SpoIIE"/>
    <property type="match status" value="1"/>
</dbReference>
<dbReference type="InterPro" id="IPR013655">
    <property type="entry name" value="PAS_fold_3"/>
</dbReference>
<dbReference type="Proteomes" id="UP000622552">
    <property type="component" value="Unassembled WGS sequence"/>
</dbReference>
<proteinExistence type="predicted"/>
<dbReference type="InterPro" id="IPR052016">
    <property type="entry name" value="Bact_Sigma-Reg"/>
</dbReference>
<evidence type="ECO:0000313" key="5">
    <source>
        <dbReference type="EMBL" id="MBG6135064.1"/>
    </source>
</evidence>
<dbReference type="PANTHER" id="PTHR43156">
    <property type="entry name" value="STAGE II SPORULATION PROTEIN E-RELATED"/>
    <property type="match status" value="1"/>
</dbReference>
<dbReference type="SUPFAM" id="SSF55785">
    <property type="entry name" value="PYP-like sensor domain (PAS domain)"/>
    <property type="match status" value="1"/>
</dbReference>
<feature type="domain" description="ANTAR" evidence="4">
    <location>
        <begin position="15"/>
        <end position="76"/>
    </location>
</feature>
<dbReference type="InterPro" id="IPR000700">
    <property type="entry name" value="PAS-assoc_C"/>
</dbReference>
<dbReference type="GO" id="GO:0016791">
    <property type="term" value="F:phosphatase activity"/>
    <property type="evidence" value="ECO:0007669"/>
    <property type="project" value="TreeGrafter"/>
</dbReference>
<dbReference type="PROSITE" id="PS50921">
    <property type="entry name" value="ANTAR"/>
    <property type="match status" value="1"/>
</dbReference>
<evidence type="ECO:0000259" key="3">
    <source>
        <dbReference type="PROSITE" id="PS50113"/>
    </source>
</evidence>
<sequence>MPSRTPATHALAETVARLRAENETLRAEAARHSLLDRATGLIAGRLGCDVNRALAHLRQLAAEDGRDPVETAAALLDGAGLRAVGLAEDPSLLDSARYVRRDAGTAVAYLPGPEVGAGGVGSAAAGAFAASTDVDALAGEVLEHLAGPAGVDAVMIMAVQPDGSLQSVGTAGVPARVVGAWQRLPPHLGTAVTACVRLGREIWLPDLAAARRRYTLIGDPEDIWSSRVWIPVRAAGPDSRMVAGIGVFWREPHRCDIATRRVVRAHAEAAGVRLVDLLARGQDAPGSWTLAAQVVLDMLPGACAVLAPIRDSGDRITDYRIEAASQEAADLSGRRGRELVGLRVLEAYPTIVDGPLWAAYEQVLQDGQPREVGPFPYTEMVRGSAVDTTLSVQVHRWGAALLIRWVRHDVRDQHASRLAYTERLGALGWVEWDLTNGTMEWSPTLYRIFERATSAGPASLEDVAGLVVPDDLPVVEQGLAEIAARRRTDMTLRIRLPGGVRWLRVVGEAVPDITGAPVKIYGIMQDVTAAERTTRELAALRDGASESQRLVAAERRILRRLHALVLPPTGEPVPLPGLVVTVRSGSDGADGGWYDLRTLPDGRSVVAVGEVADHGLAAAAAIAALRGVVAADSDPTADPAELLDRLNRWSLRNPSAGHGSALVGLYDPADGGFTWAQAGQPAPVHRGVDGEKLAVRRPSGPLLGVRDTPAYRMERLVLRPGESLLLPADSVALGLAAEGSRGDA</sequence>
<evidence type="ECO:0000259" key="4">
    <source>
        <dbReference type="PROSITE" id="PS50921"/>
    </source>
</evidence>
<dbReference type="Pfam" id="PF08447">
    <property type="entry name" value="PAS_3"/>
    <property type="match status" value="1"/>
</dbReference>
<evidence type="ECO:0000256" key="1">
    <source>
        <dbReference type="ARBA" id="ARBA00022801"/>
    </source>
</evidence>
<feature type="coiled-coil region" evidence="2">
    <location>
        <begin position="8"/>
        <end position="35"/>
    </location>
</feature>
<organism evidence="5 6">
    <name type="scientific">Longispora fulva</name>
    <dbReference type="NCBI Taxonomy" id="619741"/>
    <lineage>
        <taxon>Bacteria</taxon>
        <taxon>Bacillati</taxon>
        <taxon>Actinomycetota</taxon>
        <taxon>Actinomycetes</taxon>
        <taxon>Micromonosporales</taxon>
        <taxon>Micromonosporaceae</taxon>
        <taxon>Longispora</taxon>
    </lineage>
</organism>
<dbReference type="Pfam" id="PF03861">
    <property type="entry name" value="ANTAR"/>
    <property type="match status" value="1"/>
</dbReference>
<protein>
    <submittedName>
        <fullName evidence="5">PAS domain-containing protein</fullName>
    </submittedName>
</protein>
<dbReference type="PANTHER" id="PTHR43156:SF2">
    <property type="entry name" value="STAGE II SPORULATION PROTEIN E"/>
    <property type="match status" value="1"/>
</dbReference>